<dbReference type="EMBL" id="QLNQ01000026">
    <property type="protein sequence ID" value="RCK61084.1"/>
    <property type="molecule type" value="Genomic_DNA"/>
</dbReference>
<sequence>MDSTILLLPDEILERIVGLLSTQETLNLSVVHSRFTKLCQRKLVRQLYIYNDDKFFKFTKKARYLDESLKLTVVGLSRFTQLLSSGRGSPSAEFQKIIVANDDIAYMDYYEFMQRKKLPVQFDRIRGADVERWWSTQKNVTKDVQTLVELGDLKRKSQLLAQAQHFTKHKTSVSEHFLVIMVVLAIFAAAMYYFGFFSGSLLDILLSPATQIAGTFDEWLN</sequence>
<keyword evidence="5" id="KW-1185">Reference proteome</keyword>
<dbReference type="InterPro" id="IPR036047">
    <property type="entry name" value="F-box-like_dom_sf"/>
</dbReference>
<accession>A0A367Y5E0</accession>
<protein>
    <recommendedName>
        <fullName evidence="2">F-box domain-containing protein</fullName>
    </recommendedName>
</protein>
<dbReference type="PROSITE" id="PS50181">
    <property type="entry name" value="FBOX"/>
    <property type="match status" value="1"/>
</dbReference>
<proteinExistence type="predicted"/>
<evidence type="ECO:0000313" key="5">
    <source>
        <dbReference type="Proteomes" id="UP000253472"/>
    </source>
</evidence>
<dbReference type="Proteomes" id="UP000253472">
    <property type="component" value="Unassembled WGS sequence"/>
</dbReference>
<dbReference type="STRING" id="5486.A0A367Y5E0"/>
<gene>
    <name evidence="4" type="ORF">Cantr_08571</name>
    <name evidence="3" type="ORF">Cantr_08575</name>
</gene>
<evidence type="ECO:0000313" key="3">
    <source>
        <dbReference type="EMBL" id="RCK61084.1"/>
    </source>
</evidence>
<dbReference type="Pfam" id="PF00646">
    <property type="entry name" value="F-box"/>
    <property type="match status" value="1"/>
</dbReference>
<evidence type="ECO:0000259" key="2">
    <source>
        <dbReference type="PROSITE" id="PS50181"/>
    </source>
</evidence>
<evidence type="ECO:0000313" key="4">
    <source>
        <dbReference type="EMBL" id="RCK61088.1"/>
    </source>
</evidence>
<feature type="domain" description="F-box" evidence="2">
    <location>
        <begin position="2"/>
        <end position="47"/>
    </location>
</feature>
<keyword evidence="1" id="KW-0812">Transmembrane</keyword>
<keyword evidence="1" id="KW-0472">Membrane</keyword>
<dbReference type="InterPro" id="IPR001810">
    <property type="entry name" value="F-box_dom"/>
</dbReference>
<keyword evidence="1" id="KW-1133">Transmembrane helix</keyword>
<reference evidence="3 5" key="1">
    <citation type="submission" date="2018-06" db="EMBL/GenBank/DDBJ databases">
        <title>Whole genome sequencing of Candida tropicalis (genome annotated by CSBL at Korea University).</title>
        <authorList>
            <person name="Ahn J."/>
        </authorList>
    </citation>
    <scope>NUCLEOTIDE SEQUENCE [LARGE SCALE GENOMIC DNA]</scope>
    <source>
        <strain evidence="3 5">ATCC 20962</strain>
    </source>
</reference>
<evidence type="ECO:0000256" key="1">
    <source>
        <dbReference type="SAM" id="Phobius"/>
    </source>
</evidence>
<organism evidence="3 5">
    <name type="scientific">Candida viswanathii</name>
    <dbReference type="NCBI Taxonomy" id="5486"/>
    <lineage>
        <taxon>Eukaryota</taxon>
        <taxon>Fungi</taxon>
        <taxon>Dikarya</taxon>
        <taxon>Ascomycota</taxon>
        <taxon>Saccharomycotina</taxon>
        <taxon>Pichiomycetes</taxon>
        <taxon>Debaryomycetaceae</taxon>
        <taxon>Candida/Lodderomyces clade</taxon>
        <taxon>Candida</taxon>
    </lineage>
</organism>
<name>A0A367Y5E0_9ASCO</name>
<dbReference type="SUPFAM" id="SSF81383">
    <property type="entry name" value="F-box domain"/>
    <property type="match status" value="1"/>
</dbReference>
<feature type="transmembrane region" description="Helical" evidence="1">
    <location>
        <begin position="177"/>
        <end position="196"/>
    </location>
</feature>
<comment type="caution">
    <text evidence="3">The sequence shown here is derived from an EMBL/GenBank/DDBJ whole genome shotgun (WGS) entry which is preliminary data.</text>
</comment>
<dbReference type="EMBL" id="QLNQ01000026">
    <property type="protein sequence ID" value="RCK61088.1"/>
    <property type="molecule type" value="Genomic_DNA"/>
</dbReference>
<dbReference type="AlphaFoldDB" id="A0A367Y5E0"/>
<dbReference type="OrthoDB" id="4027021at2759"/>